<dbReference type="PANTHER" id="PTHR30349">
    <property type="entry name" value="PHAGE INTEGRASE-RELATED"/>
    <property type="match status" value="1"/>
</dbReference>
<dbReference type="EMBL" id="LPXH01000041">
    <property type="protein sequence ID" value="KUF38040.1"/>
    <property type="molecule type" value="Genomic_DNA"/>
</dbReference>
<evidence type="ECO:0000313" key="4">
    <source>
        <dbReference type="EMBL" id="KUF38040.1"/>
    </source>
</evidence>
<sequence>MGTISARKRADGSTAYTAQIRLKEQGVIVHTEAQTFTKKALAQAWLKRREAVLQEARAMGALPKEKITVGQLLDAYVQQSKGITEWGRSKKADITRLRASGLADKDARFLSAMDLIEYAKGRRLNDGAGPATVLNDIIWLRQAFLSGATLFDVKQPLVAVDAAKAELLRTKLIAKPVQRKRRLAAEEEQKLLEYFGSRDARARIPMQDIFRFALLTARRQEEICRMKWADIDFEKGTGWLDDVKHPTQKKGNRREFRILKPAMEIILAQPRTAEEVFPYNPKSVGAAFTRACHYLEIEGLHFHDLRHEATSRLFEKGYSIQEVAQFTLHESWSSLKRYTHLRPENVPER</sequence>
<proteinExistence type="predicted"/>
<dbReference type="GO" id="GO:0006310">
    <property type="term" value="P:DNA recombination"/>
    <property type="evidence" value="ECO:0007669"/>
    <property type="project" value="UniProtKB-KW"/>
</dbReference>
<dbReference type="GO" id="GO:0003677">
    <property type="term" value="F:DNA binding"/>
    <property type="evidence" value="ECO:0007669"/>
    <property type="project" value="InterPro"/>
</dbReference>
<evidence type="ECO:0000259" key="3">
    <source>
        <dbReference type="PROSITE" id="PS51898"/>
    </source>
</evidence>
<dbReference type="PROSITE" id="PS51898">
    <property type="entry name" value="TYR_RECOMBINASE"/>
    <property type="match status" value="1"/>
</dbReference>
<keyword evidence="5" id="KW-1185">Reference proteome</keyword>
<dbReference type="InterPro" id="IPR013762">
    <property type="entry name" value="Integrase-like_cat_sf"/>
</dbReference>
<dbReference type="Proteomes" id="UP000053300">
    <property type="component" value="Unassembled WGS sequence"/>
</dbReference>
<feature type="domain" description="Tyr recombinase" evidence="3">
    <location>
        <begin position="178"/>
        <end position="349"/>
    </location>
</feature>
<dbReference type="RefSeq" id="WP_058880613.1">
    <property type="nucleotide sequence ID" value="NZ_LPXH01000041.1"/>
</dbReference>
<keyword evidence="1" id="KW-0229">DNA integration</keyword>
<dbReference type="PANTHER" id="PTHR30349:SF94">
    <property type="entry name" value="INTEGRASE_RECOMBINASE HI_1414-RELATED"/>
    <property type="match status" value="1"/>
</dbReference>
<dbReference type="InterPro" id="IPR002104">
    <property type="entry name" value="Integrase_catalytic"/>
</dbReference>
<dbReference type="GO" id="GO:0015074">
    <property type="term" value="P:DNA integration"/>
    <property type="evidence" value="ECO:0007669"/>
    <property type="project" value="UniProtKB-KW"/>
</dbReference>
<protein>
    <recommendedName>
        <fullName evidence="3">Tyr recombinase domain-containing protein</fullName>
    </recommendedName>
</protein>
<dbReference type="CDD" id="cd00796">
    <property type="entry name" value="INT_Rci_Hp1_C"/>
    <property type="match status" value="1"/>
</dbReference>
<evidence type="ECO:0000256" key="1">
    <source>
        <dbReference type="ARBA" id="ARBA00022908"/>
    </source>
</evidence>
<organism evidence="4 5">
    <name type="scientific">Comamonas kerstersii</name>
    <dbReference type="NCBI Taxonomy" id="225992"/>
    <lineage>
        <taxon>Bacteria</taxon>
        <taxon>Pseudomonadati</taxon>
        <taxon>Pseudomonadota</taxon>
        <taxon>Betaproteobacteria</taxon>
        <taxon>Burkholderiales</taxon>
        <taxon>Comamonadaceae</taxon>
        <taxon>Comamonas</taxon>
    </lineage>
</organism>
<dbReference type="SUPFAM" id="SSF56349">
    <property type="entry name" value="DNA breaking-rejoining enzymes"/>
    <property type="match status" value="1"/>
</dbReference>
<comment type="caution">
    <text evidence="4">The sequence shown here is derived from an EMBL/GenBank/DDBJ whole genome shotgun (WGS) entry which is preliminary data.</text>
</comment>
<dbReference type="InterPro" id="IPR050090">
    <property type="entry name" value="Tyrosine_recombinase_XerCD"/>
</dbReference>
<reference evidence="4 5" key="1">
    <citation type="submission" date="2015-12" db="EMBL/GenBank/DDBJ databases">
        <title>Complete genome sequence of a multi-drug resistant strain Acidovorax sp. 12322-1.</title>
        <authorList>
            <person name="Ming D."/>
            <person name="Wang M."/>
            <person name="Hu S."/>
            <person name="Zhou Y."/>
            <person name="Jiang T."/>
        </authorList>
    </citation>
    <scope>NUCLEOTIDE SEQUENCE [LARGE SCALE GENOMIC DNA]</scope>
    <source>
        <strain evidence="4 5">12322-1</strain>
    </source>
</reference>
<dbReference type="STRING" id="225992.B5M06_13100"/>
<evidence type="ECO:0000256" key="2">
    <source>
        <dbReference type="ARBA" id="ARBA00023172"/>
    </source>
</evidence>
<evidence type="ECO:0000313" key="5">
    <source>
        <dbReference type="Proteomes" id="UP000053300"/>
    </source>
</evidence>
<accession>A0A1V3THD3</accession>
<gene>
    <name evidence="4" type="ORF">AS359_04410</name>
</gene>
<dbReference type="AlphaFoldDB" id="A0A0W7YSK4"/>
<dbReference type="Gene3D" id="1.10.443.10">
    <property type="entry name" value="Intergrase catalytic core"/>
    <property type="match status" value="1"/>
</dbReference>
<dbReference type="Pfam" id="PF00589">
    <property type="entry name" value="Phage_integrase"/>
    <property type="match status" value="1"/>
</dbReference>
<dbReference type="InterPro" id="IPR011010">
    <property type="entry name" value="DNA_brk_join_enz"/>
</dbReference>
<keyword evidence="2" id="KW-0233">DNA recombination</keyword>
<accession>A0A0W7YSK4</accession>
<name>A0A0W7YSK4_9BURK</name>